<proteinExistence type="predicted"/>
<reference evidence="3" key="1">
    <citation type="submission" date="2020-01" db="EMBL/GenBank/DDBJ databases">
        <authorList>
            <person name="Rat A."/>
        </authorList>
    </citation>
    <scope>NUCLEOTIDE SEQUENCE</scope>
    <source>
        <strain evidence="3">LMG 28251</strain>
    </source>
</reference>
<accession>A0AAF1JYR9</accession>
<evidence type="ECO:0000259" key="2">
    <source>
        <dbReference type="Pfam" id="PF10135"/>
    </source>
</evidence>
<feature type="compositionally biased region" description="Low complexity" evidence="1">
    <location>
        <begin position="11"/>
        <end position="21"/>
    </location>
</feature>
<dbReference type="Pfam" id="PF10135">
    <property type="entry name" value="Rod-binding"/>
    <property type="match status" value="1"/>
</dbReference>
<evidence type="ECO:0000313" key="4">
    <source>
        <dbReference type="Proteomes" id="UP001196068"/>
    </source>
</evidence>
<feature type="region of interest" description="Disordered" evidence="1">
    <location>
        <begin position="1"/>
        <end position="26"/>
    </location>
</feature>
<name>A0AAF1JYR9_9PROT</name>
<dbReference type="RefSeq" id="WP_211875027.1">
    <property type="nucleotide sequence ID" value="NZ_JAAEDH010000015.1"/>
</dbReference>
<dbReference type="AlphaFoldDB" id="A0AAF1JYR9"/>
<feature type="compositionally biased region" description="Pro residues" evidence="1">
    <location>
        <begin position="1"/>
        <end position="10"/>
    </location>
</feature>
<dbReference type="Proteomes" id="UP001196068">
    <property type="component" value="Unassembled WGS sequence"/>
</dbReference>
<protein>
    <submittedName>
        <fullName evidence="3">Chemotaxis protein chel</fullName>
    </submittedName>
</protein>
<evidence type="ECO:0000313" key="3">
    <source>
        <dbReference type="EMBL" id="MBR0656185.1"/>
    </source>
</evidence>
<organism evidence="3 4">
    <name type="scientific">Plastoroseomonas arctica</name>
    <dbReference type="NCBI Taxonomy" id="1509237"/>
    <lineage>
        <taxon>Bacteria</taxon>
        <taxon>Pseudomonadati</taxon>
        <taxon>Pseudomonadota</taxon>
        <taxon>Alphaproteobacteria</taxon>
        <taxon>Acetobacterales</taxon>
        <taxon>Acetobacteraceae</taxon>
        <taxon>Plastoroseomonas</taxon>
    </lineage>
</organism>
<dbReference type="EMBL" id="JAAEDH010000015">
    <property type="protein sequence ID" value="MBR0656185.1"/>
    <property type="molecule type" value="Genomic_DNA"/>
</dbReference>
<feature type="domain" description="Flagellar protein FlgJ N-terminal" evidence="2">
    <location>
        <begin position="55"/>
        <end position="93"/>
    </location>
</feature>
<sequence>MPGPAAPATPPVATAVTQPRASANHARLRETARQFEAQMLGQMLQPIFATTDASRSRFGGGAGEAQWRPMMVDAYAQAASRRGGFGIADAVYRHMLRVQDAGRTLPR</sequence>
<keyword evidence="4" id="KW-1185">Reference proteome</keyword>
<gene>
    <name evidence="3" type="ORF">GXW79_13970</name>
</gene>
<evidence type="ECO:0000256" key="1">
    <source>
        <dbReference type="SAM" id="MobiDB-lite"/>
    </source>
</evidence>
<comment type="caution">
    <text evidence="3">The sequence shown here is derived from an EMBL/GenBank/DDBJ whole genome shotgun (WGS) entry which is preliminary data.</text>
</comment>
<reference evidence="3" key="2">
    <citation type="journal article" date="2021" name="Syst. Appl. Microbiol.">
        <title>Roseomonas hellenica sp. nov., isolated from roots of wild-growing Alkanna tinctoria.</title>
        <authorList>
            <person name="Rat A."/>
            <person name="Naranjo H.D."/>
            <person name="Lebbe L."/>
            <person name="Cnockaert M."/>
            <person name="Krigas N."/>
            <person name="Grigoriadou K."/>
            <person name="Maloupa E."/>
            <person name="Willems A."/>
        </authorList>
    </citation>
    <scope>NUCLEOTIDE SEQUENCE</scope>
    <source>
        <strain evidence="3">LMG 28251</strain>
    </source>
</reference>
<dbReference type="InterPro" id="IPR019301">
    <property type="entry name" value="Flagellar_prot_FlgJ_N"/>
</dbReference>